<reference evidence="1 2" key="1">
    <citation type="submission" date="2016-10" db="EMBL/GenBank/DDBJ databases">
        <authorList>
            <person name="Varghese N."/>
            <person name="Submissions S."/>
        </authorList>
    </citation>
    <scope>NUCLEOTIDE SEQUENCE [LARGE SCALE GENOMIC DNA]</scope>
    <source>
        <strain evidence="1 2">CDM_1</strain>
    </source>
</reference>
<organism evidence="1 2">
    <name type="scientific">Natrinema hispanicum</name>
    <dbReference type="NCBI Taxonomy" id="392421"/>
    <lineage>
        <taxon>Archaea</taxon>
        <taxon>Methanobacteriati</taxon>
        <taxon>Methanobacteriota</taxon>
        <taxon>Stenosarchaea group</taxon>
        <taxon>Halobacteria</taxon>
        <taxon>Halobacteriales</taxon>
        <taxon>Natrialbaceae</taxon>
        <taxon>Natrinema</taxon>
    </lineage>
</organism>
<protein>
    <submittedName>
        <fullName evidence="1">Uncharacterized protein</fullName>
    </submittedName>
</protein>
<sequence>MTSDKEVIEALMNGLDVHQPEPGVLESEVDIDQSAVAIEGEGDAQFNNFHIERNKSYNHIEIRFPIELQAEAFVRLEELLEDIEIRKKIKKKSNQNSSGSRNNCL</sequence>
<dbReference type="AlphaFoldDB" id="A0A1G6SLH3"/>
<evidence type="ECO:0000313" key="2">
    <source>
        <dbReference type="Proteomes" id="UP000324021"/>
    </source>
</evidence>
<name>A0A1G6SLH3_9EURY</name>
<accession>A0A1G6SLH3</accession>
<evidence type="ECO:0000313" key="1">
    <source>
        <dbReference type="EMBL" id="SDD17514.1"/>
    </source>
</evidence>
<dbReference type="RefSeq" id="WP_149782359.1">
    <property type="nucleotide sequence ID" value="NZ_FMZP01000014.1"/>
</dbReference>
<dbReference type="Proteomes" id="UP000324021">
    <property type="component" value="Unassembled WGS sequence"/>
</dbReference>
<proteinExistence type="predicted"/>
<gene>
    <name evidence="1" type="ORF">SAMN05192552_101465</name>
</gene>
<dbReference type="EMBL" id="FMZP01000014">
    <property type="protein sequence ID" value="SDD17514.1"/>
    <property type="molecule type" value="Genomic_DNA"/>
</dbReference>